<reference evidence="1 2" key="1">
    <citation type="submission" date="2019-12" db="EMBL/GenBank/DDBJ databases">
        <authorList>
            <person name="Woiski C."/>
        </authorList>
    </citation>
    <scope>NUCLEOTIDE SEQUENCE [LARGE SCALE GENOMIC DNA]</scope>
    <source>
        <strain evidence="1 2">BOE100</strain>
    </source>
</reference>
<gene>
    <name evidence="1" type="ORF">GN299_15110</name>
</gene>
<organism evidence="1 2">
    <name type="scientific">Pseudomonas putida</name>
    <name type="common">Arthrobacter siderocapsulatus</name>
    <dbReference type="NCBI Taxonomy" id="303"/>
    <lineage>
        <taxon>Bacteria</taxon>
        <taxon>Pseudomonadati</taxon>
        <taxon>Pseudomonadota</taxon>
        <taxon>Gammaproteobacteria</taxon>
        <taxon>Pseudomonadales</taxon>
        <taxon>Pseudomonadaceae</taxon>
        <taxon>Pseudomonas</taxon>
    </lineage>
</organism>
<protein>
    <submittedName>
        <fullName evidence="1">DUF4262 domain-containing protein</fullName>
    </submittedName>
</protein>
<name>A0A7V8J3M3_PSEPU</name>
<sequence length="179" mass="19835">MMAPPRSKPQIQSLIDENEDYREDLKYIQGTLDACKVFIGQTQSDQLEHADAAFCVTVGMFQYQLPELVMCGVPMPLVKQIVEELSEGHDFDRGFIAGKYSKSILGLTTMALPIQEPESHDVLNICHDVYTLRGLSQVSAVQLVFADEAGAFPWSRDYNEHERKFQPVLGVAGGAGLAN</sequence>
<dbReference type="InterPro" id="IPR025358">
    <property type="entry name" value="DUF4262"/>
</dbReference>
<proteinExistence type="predicted"/>
<evidence type="ECO:0000313" key="2">
    <source>
        <dbReference type="Proteomes" id="UP000442695"/>
    </source>
</evidence>
<dbReference type="Pfam" id="PF14081">
    <property type="entry name" value="DUF4262"/>
    <property type="match status" value="1"/>
</dbReference>
<evidence type="ECO:0000313" key="1">
    <source>
        <dbReference type="EMBL" id="KAF0253998.1"/>
    </source>
</evidence>
<dbReference type="EMBL" id="WOWR01000018">
    <property type="protein sequence ID" value="KAF0253998.1"/>
    <property type="molecule type" value="Genomic_DNA"/>
</dbReference>
<comment type="caution">
    <text evidence="1">The sequence shown here is derived from an EMBL/GenBank/DDBJ whole genome shotgun (WGS) entry which is preliminary data.</text>
</comment>
<accession>A0A7V8J3M3</accession>
<dbReference type="AlphaFoldDB" id="A0A7V8J3M3"/>
<dbReference type="RefSeq" id="WP_156859125.1">
    <property type="nucleotide sequence ID" value="NZ_WOWR01000018.1"/>
</dbReference>
<dbReference type="Proteomes" id="UP000442695">
    <property type="component" value="Unassembled WGS sequence"/>
</dbReference>